<dbReference type="PANTHER" id="PTHR11680">
    <property type="entry name" value="SERINE HYDROXYMETHYLTRANSFERASE"/>
    <property type="match status" value="1"/>
</dbReference>
<comment type="pathway">
    <text evidence="9">Amino-acid biosynthesis; glycine biosynthesis; glycine from L-serine: step 1/1.</text>
</comment>
<reference evidence="12 13" key="1">
    <citation type="submission" date="2023-06" db="EMBL/GenBank/DDBJ databases">
        <title>Genome sequence of Methancorpusculaceae sp. Cs1.</title>
        <authorList>
            <person name="Protasov E."/>
            <person name="Platt K."/>
            <person name="Poehlein A."/>
            <person name="Daniel R."/>
            <person name="Brune A."/>
        </authorList>
    </citation>
    <scope>NUCLEOTIDE SEQUENCE [LARGE SCALE GENOMIC DNA]</scope>
    <source>
        <strain evidence="12 13">Cs1</strain>
    </source>
</reference>
<dbReference type="EMBL" id="JAWDKB010000001">
    <property type="protein sequence ID" value="MDV0442842.1"/>
    <property type="molecule type" value="Genomic_DNA"/>
</dbReference>
<comment type="subunit">
    <text evidence="4 9">Homodimer.</text>
</comment>
<keyword evidence="8 9" id="KW-0663">Pyridoxal phosphate</keyword>
<dbReference type="GO" id="GO:0005829">
    <property type="term" value="C:cytosol"/>
    <property type="evidence" value="ECO:0007669"/>
    <property type="project" value="TreeGrafter"/>
</dbReference>
<dbReference type="InterPro" id="IPR015421">
    <property type="entry name" value="PyrdxlP-dep_Trfase_major"/>
</dbReference>
<feature type="binding site" evidence="9">
    <location>
        <begin position="358"/>
        <end position="360"/>
    </location>
    <ligand>
        <name>(6S)-5,6,7,8-tetrahydrofolate</name>
        <dbReference type="ChEBI" id="CHEBI:57453"/>
    </ligand>
</feature>
<dbReference type="GO" id="GO:0030170">
    <property type="term" value="F:pyridoxal phosphate binding"/>
    <property type="evidence" value="ECO:0007669"/>
    <property type="project" value="UniProtKB-UniRule"/>
</dbReference>
<keyword evidence="6 9" id="KW-0554">One-carbon metabolism</keyword>
<dbReference type="InterPro" id="IPR039429">
    <property type="entry name" value="SHMT-like_dom"/>
</dbReference>
<evidence type="ECO:0000256" key="6">
    <source>
        <dbReference type="ARBA" id="ARBA00022563"/>
    </source>
</evidence>
<dbReference type="Gene3D" id="3.40.640.10">
    <property type="entry name" value="Type I PLP-dependent aspartate aminotransferase-like (Major domain)"/>
    <property type="match status" value="1"/>
</dbReference>
<evidence type="ECO:0000256" key="4">
    <source>
        <dbReference type="ARBA" id="ARBA00011738"/>
    </source>
</evidence>
<feature type="domain" description="Serine hydroxymethyltransferase-like" evidence="11">
    <location>
        <begin position="13"/>
        <end position="389"/>
    </location>
</feature>
<sequence>MSFLAQTTDMSFLRQFDPEITDLINKEYKRQVEGLELIASENVVAREVMEAMGTILTNKYAEGYPGKRYYGGCEFHDQIENIARDRLCRLFGAEHANVQPHSGSQANEAVYLSFLKPGDKILSQSLNNGGHLSHGDPANISGKYYNITSYGVDLESELLDYAEIEATARKVKPDLIVCGASAYPREIDFKAFAEIAEDVGARSMADIAHISGLCCTGLHNSPVGVTTYVTSTTHKTLRGPRGGVIMCGKEYANSIDKAVFPGLQGGPLMHVIAAKAVCFREALSNEYKEYAEQVVKNCKVLAATLIDEGFRLVTGGTDNHLCLLDLSEQGISGHQAEIALGRAGITVNKNTIPRQHLSPFETSGLRLGTPTITTRGMREEECKQVGVWISRVLHNVENAAVLAETKDEVTTFCLRYPLYPEIRE</sequence>
<dbReference type="Proteomes" id="UP001283212">
    <property type="component" value="Unassembled WGS sequence"/>
</dbReference>
<evidence type="ECO:0000256" key="9">
    <source>
        <dbReference type="HAMAP-Rule" id="MF_00051"/>
    </source>
</evidence>
<evidence type="ECO:0000313" key="12">
    <source>
        <dbReference type="EMBL" id="MDV0442842.1"/>
    </source>
</evidence>
<keyword evidence="7 9" id="KW-0808">Transferase</keyword>
<evidence type="ECO:0000256" key="2">
    <source>
        <dbReference type="ARBA" id="ARBA00004496"/>
    </source>
</evidence>
<dbReference type="GO" id="GO:0035999">
    <property type="term" value="P:tetrahydrofolate interconversion"/>
    <property type="evidence" value="ECO:0007669"/>
    <property type="project" value="UniProtKB-UniRule"/>
</dbReference>
<dbReference type="FunFam" id="3.40.640.10:FF:000001">
    <property type="entry name" value="Serine hydroxymethyltransferase"/>
    <property type="match status" value="1"/>
</dbReference>
<gene>
    <name evidence="9 12" type="primary">glyA</name>
    <name evidence="12" type="ORF">McpCs1_01910</name>
</gene>
<dbReference type="GO" id="GO:0004372">
    <property type="term" value="F:glycine hydroxymethyltransferase activity"/>
    <property type="evidence" value="ECO:0007669"/>
    <property type="project" value="UniProtKB-UniRule"/>
</dbReference>
<comment type="caution">
    <text evidence="9">Lacks conserved residue(s) required for the propagation of feature annotation.</text>
</comment>
<feature type="site" description="Plays an important role in substrate specificity" evidence="9">
    <location>
        <position position="234"/>
    </location>
</feature>
<feature type="binding site" evidence="9">
    <location>
        <begin position="130"/>
        <end position="132"/>
    </location>
    <ligand>
        <name>(6S)-5,6,7,8-tetrahydrofolate</name>
        <dbReference type="ChEBI" id="CHEBI:57453"/>
    </ligand>
</feature>
<dbReference type="InterPro" id="IPR015424">
    <property type="entry name" value="PyrdxlP-dep_Trfase"/>
</dbReference>
<feature type="binding site" evidence="9">
    <location>
        <position position="126"/>
    </location>
    <ligand>
        <name>(6S)-5,6,7,8-tetrahydrofolate</name>
        <dbReference type="ChEBI" id="CHEBI:57453"/>
    </ligand>
</feature>
<evidence type="ECO:0000313" key="13">
    <source>
        <dbReference type="Proteomes" id="UP001283212"/>
    </source>
</evidence>
<dbReference type="SUPFAM" id="SSF53383">
    <property type="entry name" value="PLP-dependent transferases"/>
    <property type="match status" value="1"/>
</dbReference>
<dbReference type="HAMAP" id="MF_00051">
    <property type="entry name" value="SHMT"/>
    <property type="match status" value="1"/>
</dbReference>
<dbReference type="CDD" id="cd00378">
    <property type="entry name" value="SHMT"/>
    <property type="match status" value="1"/>
</dbReference>
<comment type="subcellular location">
    <subcellularLocation>
        <location evidence="2 9">Cytoplasm</location>
    </subcellularLocation>
</comment>
<dbReference type="GO" id="GO:0019264">
    <property type="term" value="P:glycine biosynthetic process from serine"/>
    <property type="evidence" value="ECO:0007669"/>
    <property type="project" value="UniProtKB-UniRule"/>
</dbReference>
<dbReference type="NCBIfam" id="NF000586">
    <property type="entry name" value="PRK00011.1"/>
    <property type="match status" value="1"/>
</dbReference>
<dbReference type="Gene3D" id="3.90.1150.10">
    <property type="entry name" value="Aspartate Aminotransferase, domain 1"/>
    <property type="match status" value="1"/>
</dbReference>
<evidence type="ECO:0000256" key="10">
    <source>
        <dbReference type="PIRSR" id="PIRSR000412-50"/>
    </source>
</evidence>
<comment type="function">
    <text evidence="9">Catalyzes the reversible interconversion of serine and glycine with tetrahydrofolate (THF) serving as the one-carbon carrier. Also exhibits THF-independent aldolase activity toward beta-hydroxyamino acids, producing glycine and aldehydes, via a retro-aldol mechanism.</text>
</comment>
<evidence type="ECO:0000256" key="8">
    <source>
        <dbReference type="ARBA" id="ARBA00022898"/>
    </source>
</evidence>
<keyword evidence="5 9" id="KW-0963">Cytoplasm</keyword>
<comment type="similarity">
    <text evidence="3 9">Belongs to the SHMT family.</text>
</comment>
<dbReference type="InterPro" id="IPR049943">
    <property type="entry name" value="Ser_HO-MeTrfase-like"/>
</dbReference>
<dbReference type="EC" id="2.1.2.1" evidence="9"/>
<comment type="pathway">
    <text evidence="9">One-carbon metabolism; tetrahydrofolate interconversion.</text>
</comment>
<evidence type="ECO:0000256" key="7">
    <source>
        <dbReference type="ARBA" id="ARBA00022679"/>
    </source>
</evidence>
<feature type="modified residue" description="N6-(pyridoxal phosphate)lysine" evidence="9 10">
    <location>
        <position position="235"/>
    </location>
</feature>
<dbReference type="PIRSF" id="PIRSF000412">
    <property type="entry name" value="SHMT"/>
    <property type="match status" value="1"/>
</dbReference>
<comment type="catalytic activity">
    <reaction evidence="9">
        <text>(6R)-5,10-methylene-5,6,7,8-tetrahydrofolate + glycine + H2O = (6S)-5,6,7,8-tetrahydrofolate + L-serine</text>
        <dbReference type="Rhea" id="RHEA:15481"/>
        <dbReference type="ChEBI" id="CHEBI:15377"/>
        <dbReference type="ChEBI" id="CHEBI:15636"/>
        <dbReference type="ChEBI" id="CHEBI:33384"/>
        <dbReference type="ChEBI" id="CHEBI:57305"/>
        <dbReference type="ChEBI" id="CHEBI:57453"/>
        <dbReference type="EC" id="2.1.2.1"/>
    </reaction>
</comment>
<dbReference type="InterPro" id="IPR001085">
    <property type="entry name" value="Ser_HO-MeTrfase"/>
</dbReference>
<comment type="cofactor">
    <cofactor evidence="1 9 10">
        <name>pyridoxal 5'-phosphate</name>
        <dbReference type="ChEBI" id="CHEBI:597326"/>
    </cofactor>
</comment>
<protein>
    <recommendedName>
        <fullName evidence="9">Serine hydroxymethyltransferase</fullName>
        <shortName evidence="9">SHMT</shortName>
        <shortName evidence="9">Serine methylase</shortName>
        <ecNumber evidence="9">2.1.2.1</ecNumber>
    </recommendedName>
</protein>
<keyword evidence="13" id="KW-1185">Reference proteome</keyword>
<accession>A0AAE4MF87</accession>
<evidence type="ECO:0000256" key="3">
    <source>
        <dbReference type="ARBA" id="ARBA00006376"/>
    </source>
</evidence>
<dbReference type="Pfam" id="PF00464">
    <property type="entry name" value="SHMT"/>
    <property type="match status" value="1"/>
</dbReference>
<dbReference type="AlphaFoldDB" id="A0AAE4MF87"/>
<keyword evidence="9" id="KW-0028">Amino-acid biosynthesis</keyword>
<name>A0AAE4MF87_9EURY</name>
<organism evidence="12 13">
    <name type="scientific">Methanorbis rubei</name>
    <dbReference type="NCBI Taxonomy" id="3028300"/>
    <lineage>
        <taxon>Archaea</taxon>
        <taxon>Methanobacteriati</taxon>
        <taxon>Methanobacteriota</taxon>
        <taxon>Stenosarchaea group</taxon>
        <taxon>Methanomicrobia</taxon>
        <taxon>Methanomicrobiales</taxon>
        <taxon>Methanocorpusculaceae</taxon>
        <taxon>Methanorbis</taxon>
    </lineage>
</organism>
<proteinExistence type="inferred from homology"/>
<evidence type="ECO:0000256" key="5">
    <source>
        <dbReference type="ARBA" id="ARBA00022490"/>
    </source>
</evidence>
<comment type="caution">
    <text evidence="12">The sequence shown here is derived from an EMBL/GenBank/DDBJ whole genome shotgun (WGS) entry which is preliminary data.</text>
</comment>
<evidence type="ECO:0000259" key="11">
    <source>
        <dbReference type="Pfam" id="PF00464"/>
    </source>
</evidence>
<dbReference type="PANTHER" id="PTHR11680:SF35">
    <property type="entry name" value="SERINE HYDROXYMETHYLTRANSFERASE 1"/>
    <property type="match status" value="1"/>
</dbReference>
<evidence type="ECO:0000256" key="1">
    <source>
        <dbReference type="ARBA" id="ARBA00001933"/>
    </source>
</evidence>
<dbReference type="InterPro" id="IPR015422">
    <property type="entry name" value="PyrdxlP-dep_Trfase_small"/>
</dbReference>